<gene>
    <name evidence="3" type="ORF">FB554_3213</name>
</gene>
<comment type="caution">
    <text evidence="3">The sequence shown here is derived from an EMBL/GenBank/DDBJ whole genome shotgun (WGS) entry which is preliminary data.</text>
</comment>
<evidence type="ECO:0000259" key="2">
    <source>
        <dbReference type="Pfam" id="PF03061"/>
    </source>
</evidence>
<dbReference type="NCBIfam" id="TIGR00369">
    <property type="entry name" value="unchar_dom_1"/>
    <property type="match status" value="1"/>
</dbReference>
<dbReference type="RefSeq" id="WP_142007675.1">
    <property type="nucleotide sequence ID" value="NZ_CAJTBP010000001.1"/>
</dbReference>
<organism evidence="3 4">
    <name type="scientific">Barrientosiimonas humi</name>
    <dbReference type="NCBI Taxonomy" id="999931"/>
    <lineage>
        <taxon>Bacteria</taxon>
        <taxon>Bacillati</taxon>
        <taxon>Actinomycetota</taxon>
        <taxon>Actinomycetes</taxon>
        <taxon>Micrococcales</taxon>
        <taxon>Dermacoccaceae</taxon>
        <taxon>Barrientosiimonas</taxon>
    </lineage>
</organism>
<name>A0A542WZA4_9MICO</name>
<dbReference type="InterPro" id="IPR052723">
    <property type="entry name" value="Acyl-CoA_thioesterase_PaaI"/>
</dbReference>
<evidence type="ECO:0000313" key="3">
    <source>
        <dbReference type="EMBL" id="TQL28905.1"/>
    </source>
</evidence>
<dbReference type="Gene3D" id="3.10.129.10">
    <property type="entry name" value="Hotdog Thioesterase"/>
    <property type="match status" value="1"/>
</dbReference>
<protein>
    <submittedName>
        <fullName evidence="3">Acyl-CoA thioesterase</fullName>
    </submittedName>
</protein>
<feature type="domain" description="Thioesterase" evidence="2">
    <location>
        <begin position="53"/>
        <end position="123"/>
    </location>
</feature>
<accession>A0A542WZA4</accession>
<evidence type="ECO:0000256" key="1">
    <source>
        <dbReference type="ARBA" id="ARBA00022801"/>
    </source>
</evidence>
<dbReference type="GO" id="GO:0016289">
    <property type="term" value="F:acyl-CoA hydrolase activity"/>
    <property type="evidence" value="ECO:0007669"/>
    <property type="project" value="TreeGrafter"/>
</dbReference>
<dbReference type="Pfam" id="PF03061">
    <property type="entry name" value="4HBT"/>
    <property type="match status" value="1"/>
</dbReference>
<proteinExistence type="predicted"/>
<dbReference type="InterPro" id="IPR003736">
    <property type="entry name" value="PAAI_dom"/>
</dbReference>
<reference evidence="3 4" key="1">
    <citation type="submission" date="2019-06" db="EMBL/GenBank/DDBJ databases">
        <title>Sequencing the genomes of 1000 actinobacteria strains.</title>
        <authorList>
            <person name="Klenk H.-P."/>
        </authorList>
    </citation>
    <scope>NUCLEOTIDE SEQUENCE [LARGE SCALE GENOMIC DNA]</scope>
    <source>
        <strain evidence="3 4">DSM 24617</strain>
    </source>
</reference>
<evidence type="ECO:0000313" key="4">
    <source>
        <dbReference type="Proteomes" id="UP000318336"/>
    </source>
</evidence>
<keyword evidence="4" id="KW-1185">Reference proteome</keyword>
<dbReference type="InterPro" id="IPR006683">
    <property type="entry name" value="Thioestr_dom"/>
</dbReference>
<dbReference type="AlphaFoldDB" id="A0A542WZA4"/>
<dbReference type="CDD" id="cd03443">
    <property type="entry name" value="PaaI_thioesterase"/>
    <property type="match status" value="1"/>
</dbReference>
<dbReference type="Proteomes" id="UP000318336">
    <property type="component" value="Unassembled WGS sequence"/>
</dbReference>
<keyword evidence="1" id="KW-0378">Hydrolase</keyword>
<dbReference type="PANTHER" id="PTHR42856">
    <property type="entry name" value="ACYL-COENZYME A THIOESTERASE PAAI"/>
    <property type="match status" value="1"/>
</dbReference>
<dbReference type="PANTHER" id="PTHR42856:SF1">
    <property type="entry name" value="ACYL-COENZYME A THIOESTERASE PAAI"/>
    <property type="match status" value="1"/>
</dbReference>
<dbReference type="EMBL" id="VFOK01000002">
    <property type="protein sequence ID" value="TQL28905.1"/>
    <property type="molecule type" value="Genomic_DNA"/>
</dbReference>
<dbReference type="InterPro" id="IPR029069">
    <property type="entry name" value="HotDog_dom_sf"/>
</dbReference>
<dbReference type="SUPFAM" id="SSF54637">
    <property type="entry name" value="Thioesterase/thiol ester dehydrase-isomerase"/>
    <property type="match status" value="1"/>
</dbReference>
<sequence length="142" mass="15113">MTDLGHVEQMWASDEASRRLGITLEEVGVDADGRGFARTRMAVAEPMVNGHDITHGGFVFTLADSTFALTCNASGRLTVAAGADIVFVTSTRLGDVLLAEGRERATYGRSGVTDVTVTRESDGALVAEFRGRSRALPPRKDA</sequence>
<dbReference type="OrthoDB" id="32575at2"/>